<gene>
    <name evidence="16" type="ordered locus">Metme_3954</name>
</gene>
<dbReference type="GO" id="GO:0016020">
    <property type="term" value="C:membrane"/>
    <property type="evidence" value="ECO:0007669"/>
    <property type="project" value="UniProtKB-SubCell"/>
</dbReference>
<evidence type="ECO:0000256" key="1">
    <source>
        <dbReference type="ARBA" id="ARBA00001974"/>
    </source>
</evidence>
<proteinExistence type="inferred from homology"/>
<dbReference type="STRING" id="857087.Metme_3954"/>
<dbReference type="EMBL" id="CP002738">
    <property type="protein sequence ID" value="AEG02308.1"/>
    <property type="molecule type" value="Genomic_DNA"/>
</dbReference>
<dbReference type="Proteomes" id="UP000008888">
    <property type="component" value="Chromosome"/>
</dbReference>
<dbReference type="SUPFAM" id="SSF51905">
    <property type="entry name" value="FAD/NAD(P)-binding domain"/>
    <property type="match status" value="2"/>
</dbReference>
<evidence type="ECO:0000256" key="8">
    <source>
        <dbReference type="ARBA" id="ARBA00023136"/>
    </source>
</evidence>
<reference evidence="16 17" key="1">
    <citation type="journal article" date="2011" name="J. Bacteriol.">
        <title>Complete Genome Sequence of the Aerobic Marine Methanotroph Methylomonas methanica MC09.</title>
        <authorList>
            <person name="Boden R."/>
            <person name="Cunliffe M."/>
            <person name="Scanlan J."/>
            <person name="Moussard H."/>
            <person name="Kits K.D."/>
            <person name="Klotz M.G."/>
            <person name="Jetten M.S."/>
            <person name="Vuilleumier S."/>
            <person name="Han J."/>
            <person name="Peters L."/>
            <person name="Mikhailova N."/>
            <person name="Teshima H."/>
            <person name="Tapia R."/>
            <person name="Kyrpides N."/>
            <person name="Ivanova N."/>
            <person name="Pagani I."/>
            <person name="Cheng J.F."/>
            <person name="Goodwin L."/>
            <person name="Han C."/>
            <person name="Hauser L."/>
            <person name="Land M.L."/>
            <person name="Lapidus A."/>
            <person name="Lucas S."/>
            <person name="Pitluck S."/>
            <person name="Woyke T."/>
            <person name="Stein L."/>
            <person name="Murrell J.C."/>
        </authorList>
    </citation>
    <scope>NUCLEOTIDE SEQUENCE [LARGE SCALE GENOMIC DNA]</scope>
    <source>
        <strain evidence="16 17">MC09</strain>
    </source>
</reference>
<comment type="similarity">
    <text evidence="11">Belongs to the SQRD family.</text>
</comment>
<evidence type="ECO:0000256" key="3">
    <source>
        <dbReference type="ARBA" id="ARBA00022630"/>
    </source>
</evidence>
<evidence type="ECO:0000256" key="13">
    <source>
        <dbReference type="ARBA" id="ARBA00071264"/>
    </source>
</evidence>
<evidence type="ECO:0000256" key="4">
    <source>
        <dbReference type="ARBA" id="ARBA00022719"/>
    </source>
</evidence>
<dbReference type="eggNOG" id="COG0446">
    <property type="taxonomic scope" value="Bacteria"/>
</dbReference>
<comment type="catalytic activity">
    <reaction evidence="9">
        <text>n a quinone + n hydrogen sulfide + n H(+) = polysulfur(n-2) + n a quinol</text>
        <dbReference type="Rhea" id="RHEA:30239"/>
        <dbReference type="Rhea" id="RHEA-COMP:19475"/>
        <dbReference type="ChEBI" id="CHEBI:15378"/>
        <dbReference type="ChEBI" id="CHEBI:17909"/>
        <dbReference type="ChEBI" id="CHEBI:24646"/>
        <dbReference type="ChEBI" id="CHEBI:29919"/>
        <dbReference type="ChEBI" id="CHEBI:132124"/>
        <dbReference type="EC" id="1.8.5.4"/>
    </reaction>
</comment>
<comment type="function">
    <text evidence="10">Catalyzes the oxidation of hydrogen sulfide, with the help of a quinone. Consecutive reaction cycles lead to the accumulation of a polysulfide product on the active site Cys residues; these products are released when they exceed a critical length, typically as cyclooctasulfur.</text>
</comment>
<evidence type="ECO:0000313" key="16">
    <source>
        <dbReference type="EMBL" id="AEG02308.1"/>
    </source>
</evidence>
<dbReference type="FunFam" id="3.50.50.100:FF:000017">
    <property type="entry name" value="Sulfide-quinone reductase"/>
    <property type="match status" value="1"/>
</dbReference>
<dbReference type="EC" id="1.8.5.4" evidence="12"/>
<reference evidence="17" key="3">
    <citation type="submission" date="2011-05" db="EMBL/GenBank/DDBJ databases">
        <title>Complete sequence of Methylomonas methanica MC09.</title>
        <authorList>
            <consortium name="US DOE Joint Genome Institute"/>
            <person name="Lucas S."/>
            <person name="Han J."/>
            <person name="Lapidus A."/>
            <person name="Cheng J.-F."/>
            <person name="Goodwin L."/>
            <person name="Pitluck S."/>
            <person name="Peters L."/>
            <person name="Mikhailova N."/>
            <person name="Teshima H."/>
            <person name="Han C."/>
            <person name="Tapia R."/>
            <person name="Land M."/>
            <person name="Hauser L."/>
            <person name="Kyrpides N."/>
            <person name="Ivanova N."/>
            <person name="Pagani I."/>
            <person name="Stein L."/>
            <person name="Woyke T."/>
        </authorList>
    </citation>
    <scope>NUCLEOTIDE SEQUENCE [LARGE SCALE GENOMIC DNA]</scope>
    <source>
        <strain evidence="17">MC09</strain>
    </source>
</reference>
<evidence type="ECO:0000256" key="12">
    <source>
        <dbReference type="ARBA" id="ARBA00066453"/>
    </source>
</evidence>
<dbReference type="GO" id="GO:0048038">
    <property type="term" value="F:quinone binding"/>
    <property type="evidence" value="ECO:0007669"/>
    <property type="project" value="UniProtKB-KW"/>
</dbReference>
<dbReference type="OrthoDB" id="9802771at2"/>
<sequence>MARIVVLGAGIGGVPMAYEMREVLGKEHEVAVISDSPTFHFVPSNPWVPPKWRKPEDLKIELAPVMKKKGINFIQKAAVKVDAANNKIDLDDGTSEAYDYLVIATGPRLAFDEVPGLGPHGGYTTSVCHVDHAALAADDWDKFMAEPGPIVVGAVQGASCFGPAYEYLMILETELRKRKIRDQVPMTFVTSEPYIGHLGLGGVGDTKGLLESALRDKTVKWITNAKVDRIEDGMMFVTEVDDDGNEKKKHEVPFKHSMMLPAFTGVDAVRNCGVEGLINPRGFVLVDKYQRNPTFKNIYSVGVCVALPPVEKTPVPTGTPKTGYMIESMVTATAHNIRDELAGKEPSDIPSLSALCLADLGDTGVAFLAVPQIPPRNTTWANHGKWVHLAKIGFEKYFMRKVRKGISEPFYERMMLKLMGVVRLK</sequence>
<dbReference type="Pfam" id="PF07992">
    <property type="entry name" value="Pyr_redox_2"/>
    <property type="match status" value="1"/>
</dbReference>
<keyword evidence="5" id="KW-0547">Nucleotide-binding</keyword>
<name>F9ZYN6_METMM</name>
<keyword evidence="4" id="KW-0874">Quinone</keyword>
<dbReference type="HOGENOM" id="CLU_030742_5_2_6"/>
<dbReference type="InterPro" id="IPR023753">
    <property type="entry name" value="FAD/NAD-binding_dom"/>
</dbReference>
<evidence type="ECO:0000256" key="2">
    <source>
        <dbReference type="ARBA" id="ARBA00004170"/>
    </source>
</evidence>
<comment type="subcellular location">
    <subcellularLocation>
        <location evidence="2">Membrane</location>
        <topology evidence="2">Peripheral membrane protein</topology>
    </subcellularLocation>
</comment>
<dbReference type="Gene3D" id="3.50.50.100">
    <property type="match status" value="1"/>
</dbReference>
<dbReference type="GO" id="GO:0000166">
    <property type="term" value="F:nucleotide binding"/>
    <property type="evidence" value="ECO:0007669"/>
    <property type="project" value="UniProtKB-KW"/>
</dbReference>
<keyword evidence="7" id="KW-0560">Oxidoreductase</keyword>
<evidence type="ECO:0000256" key="9">
    <source>
        <dbReference type="ARBA" id="ARBA00050821"/>
    </source>
</evidence>
<accession>F9ZYN6</accession>
<evidence type="ECO:0000256" key="11">
    <source>
        <dbReference type="ARBA" id="ARBA00060891"/>
    </source>
</evidence>
<feature type="domain" description="FAD/NAD(P)-binding" evidence="15">
    <location>
        <begin position="3"/>
        <end position="133"/>
    </location>
</feature>
<dbReference type="AlphaFoldDB" id="F9ZYN6"/>
<keyword evidence="17" id="KW-1185">Reference proteome</keyword>
<evidence type="ECO:0000256" key="6">
    <source>
        <dbReference type="ARBA" id="ARBA00022827"/>
    </source>
</evidence>
<evidence type="ECO:0000256" key="10">
    <source>
        <dbReference type="ARBA" id="ARBA00054727"/>
    </source>
</evidence>
<evidence type="ECO:0000313" key="17">
    <source>
        <dbReference type="Proteomes" id="UP000008888"/>
    </source>
</evidence>
<evidence type="ECO:0000256" key="14">
    <source>
        <dbReference type="ARBA" id="ARBA00081101"/>
    </source>
</evidence>
<keyword evidence="3" id="KW-0285">Flavoprotein</keyword>
<dbReference type="InterPro" id="IPR052541">
    <property type="entry name" value="SQRD"/>
</dbReference>
<keyword evidence="8" id="KW-0472">Membrane</keyword>
<protein>
    <recommendedName>
        <fullName evidence="13">Sulfide-quinone reductase</fullName>
        <ecNumber evidence="12">1.8.5.4</ecNumber>
    </recommendedName>
    <alternativeName>
        <fullName evidence="14">Sulfide:quinone oxidoreductase</fullName>
    </alternativeName>
</protein>
<organism evidence="16 17">
    <name type="scientific">Methylomonas methanica (strain DSM 25384 / MC09)</name>
    <dbReference type="NCBI Taxonomy" id="857087"/>
    <lineage>
        <taxon>Bacteria</taxon>
        <taxon>Pseudomonadati</taxon>
        <taxon>Pseudomonadota</taxon>
        <taxon>Gammaproteobacteria</taxon>
        <taxon>Methylococcales</taxon>
        <taxon>Methylococcaceae</taxon>
        <taxon>Methylomonas</taxon>
    </lineage>
</organism>
<dbReference type="KEGG" id="mmt:Metme_3954"/>
<keyword evidence="6" id="KW-0274">FAD</keyword>
<evidence type="ECO:0000256" key="5">
    <source>
        <dbReference type="ARBA" id="ARBA00022741"/>
    </source>
</evidence>
<dbReference type="PANTHER" id="PTHR43755">
    <property type="match status" value="1"/>
</dbReference>
<dbReference type="GO" id="GO:0070224">
    <property type="term" value="F:sulfide:quinone oxidoreductase activity"/>
    <property type="evidence" value="ECO:0007669"/>
    <property type="project" value="UniProtKB-EC"/>
</dbReference>
<reference key="2">
    <citation type="submission" date="2011-05" db="EMBL/GenBank/DDBJ databases">
        <title>Complete genome sequence of the aerobic marine methanotroph Methylomonas methanica MC09.</title>
        <authorList>
            <person name="Boden R."/>
            <person name="Cunliffe M."/>
            <person name="Scanlan J."/>
            <person name="Moussard H."/>
            <person name="Kits K.D."/>
            <person name="Klotz M."/>
            <person name="Jetten M."/>
            <person name="Vuilleumier S."/>
            <person name="Han J."/>
            <person name="Peters L."/>
            <person name="Mikhailova N."/>
            <person name="Teshima H."/>
            <person name="Tapia R."/>
            <person name="Kyrpides N."/>
            <person name="Ivanova N."/>
            <person name="Pagani I."/>
            <person name="Cheng J.-F."/>
            <person name="Goodwin L."/>
            <person name="Han C."/>
            <person name="Hauser L."/>
            <person name="Land M."/>
            <person name="Lapidus A."/>
            <person name="Lucas S."/>
            <person name="Pitluck S."/>
            <person name="Woyke T."/>
            <person name="Stein L.Y."/>
            <person name="Murrell C."/>
        </authorList>
    </citation>
    <scope>NUCLEOTIDE SEQUENCE</scope>
    <source>
        <strain>MC09</strain>
    </source>
</reference>
<dbReference type="InterPro" id="IPR036188">
    <property type="entry name" value="FAD/NAD-bd_sf"/>
</dbReference>
<evidence type="ECO:0000259" key="15">
    <source>
        <dbReference type="Pfam" id="PF07992"/>
    </source>
</evidence>
<dbReference type="RefSeq" id="WP_013820524.1">
    <property type="nucleotide sequence ID" value="NC_015572.1"/>
</dbReference>
<comment type="cofactor">
    <cofactor evidence="1">
        <name>FAD</name>
        <dbReference type="ChEBI" id="CHEBI:57692"/>
    </cofactor>
</comment>
<dbReference type="PANTHER" id="PTHR43755:SF1">
    <property type="entry name" value="FAD-DEPENDENT PYRIDINE NUCLEOTIDE-DISULPHIDE OXIDOREDUCTASE"/>
    <property type="match status" value="1"/>
</dbReference>
<evidence type="ECO:0000256" key="7">
    <source>
        <dbReference type="ARBA" id="ARBA00023002"/>
    </source>
</evidence>